<accession>A0A8T2S6M3</accession>
<proteinExistence type="predicted"/>
<reference evidence="1" key="1">
    <citation type="submission" date="2021-08" db="EMBL/GenBank/DDBJ databases">
        <title>WGS assembly of Ceratopteris richardii.</title>
        <authorList>
            <person name="Marchant D.B."/>
            <person name="Chen G."/>
            <person name="Jenkins J."/>
            <person name="Shu S."/>
            <person name="Leebens-Mack J."/>
            <person name="Grimwood J."/>
            <person name="Schmutz J."/>
            <person name="Soltis P."/>
            <person name="Soltis D."/>
            <person name="Chen Z.-H."/>
        </authorList>
    </citation>
    <scope>NUCLEOTIDE SEQUENCE</scope>
    <source>
        <strain evidence="1">Whitten #5841</strain>
        <tissue evidence="1">Leaf</tissue>
    </source>
</reference>
<sequence>MREREREDVTEVSLSRTLMSQRYNNIAHSFLLLRTKVMVDCKRGKLGMCRQLSPHRAASLPTGSRESGLRIGPSGAAPILSAPLSFGHCRQDPDFICCIVHWTLPPGSRSHVFHFLSVIAPDAAIQ</sequence>
<dbReference type="AlphaFoldDB" id="A0A8T2S6M3"/>
<dbReference type="EMBL" id="CM035427">
    <property type="protein sequence ID" value="KAH7307816.1"/>
    <property type="molecule type" value="Genomic_DNA"/>
</dbReference>
<dbReference type="Proteomes" id="UP000825935">
    <property type="component" value="Chromosome 22"/>
</dbReference>
<comment type="caution">
    <text evidence="1">The sequence shown here is derived from an EMBL/GenBank/DDBJ whole genome shotgun (WGS) entry which is preliminary data.</text>
</comment>
<name>A0A8T2S6M3_CERRI</name>
<protein>
    <submittedName>
        <fullName evidence="1">Uncharacterized protein</fullName>
    </submittedName>
</protein>
<gene>
    <name evidence="1" type="ORF">KP509_22G079000</name>
</gene>
<evidence type="ECO:0000313" key="1">
    <source>
        <dbReference type="EMBL" id="KAH7307816.1"/>
    </source>
</evidence>
<organism evidence="1 2">
    <name type="scientific">Ceratopteris richardii</name>
    <name type="common">Triangle waterfern</name>
    <dbReference type="NCBI Taxonomy" id="49495"/>
    <lineage>
        <taxon>Eukaryota</taxon>
        <taxon>Viridiplantae</taxon>
        <taxon>Streptophyta</taxon>
        <taxon>Embryophyta</taxon>
        <taxon>Tracheophyta</taxon>
        <taxon>Polypodiopsida</taxon>
        <taxon>Polypodiidae</taxon>
        <taxon>Polypodiales</taxon>
        <taxon>Pteridineae</taxon>
        <taxon>Pteridaceae</taxon>
        <taxon>Parkerioideae</taxon>
        <taxon>Ceratopteris</taxon>
    </lineage>
</organism>
<evidence type="ECO:0000313" key="2">
    <source>
        <dbReference type="Proteomes" id="UP000825935"/>
    </source>
</evidence>
<keyword evidence="2" id="KW-1185">Reference proteome</keyword>